<feature type="compositionally biased region" description="Basic and acidic residues" evidence="1">
    <location>
        <begin position="52"/>
        <end position="61"/>
    </location>
</feature>
<evidence type="ECO:0000313" key="2">
    <source>
        <dbReference type="EMBL" id="CAA9323231.1"/>
    </source>
</evidence>
<accession>A0A6J4L616</accession>
<evidence type="ECO:0000256" key="1">
    <source>
        <dbReference type="SAM" id="MobiDB-lite"/>
    </source>
</evidence>
<gene>
    <name evidence="2" type="ORF">AVDCRST_MAG89-1754</name>
</gene>
<reference evidence="2" key="1">
    <citation type="submission" date="2020-02" db="EMBL/GenBank/DDBJ databases">
        <authorList>
            <person name="Meier V. D."/>
        </authorList>
    </citation>
    <scope>NUCLEOTIDE SEQUENCE</scope>
    <source>
        <strain evidence="2">AVDCRST_MAG89</strain>
    </source>
</reference>
<name>A0A6J4L616_9BACT</name>
<feature type="compositionally biased region" description="Low complexity" evidence="1">
    <location>
        <begin position="28"/>
        <end position="41"/>
    </location>
</feature>
<feature type="region of interest" description="Disordered" evidence="1">
    <location>
        <begin position="1"/>
        <end position="153"/>
    </location>
</feature>
<feature type="compositionally biased region" description="Low complexity" evidence="1">
    <location>
        <begin position="97"/>
        <end position="109"/>
    </location>
</feature>
<sequence length="153" mass="15904">VEPAESQAADGERPGGAAPRVRQRAHRQGQPGAAGQRAGRGVRLDGAAEPGGHGERPRAAHADGAALGQEPHQEDRVRHPRVGHGLQPVQRRQPDPRAGAGAHRGAAQGVREDAAQAGRGGPRLHPAGAQGRQRRRQGAPEEGGAVGRRHPPR</sequence>
<feature type="non-terminal residue" evidence="2">
    <location>
        <position position="153"/>
    </location>
</feature>
<dbReference type="EMBL" id="CADCTV010000376">
    <property type="protein sequence ID" value="CAA9323231.1"/>
    <property type="molecule type" value="Genomic_DNA"/>
</dbReference>
<organism evidence="2">
    <name type="scientific">uncultured Gemmatimonadota bacterium</name>
    <dbReference type="NCBI Taxonomy" id="203437"/>
    <lineage>
        <taxon>Bacteria</taxon>
        <taxon>Pseudomonadati</taxon>
        <taxon>Gemmatimonadota</taxon>
        <taxon>environmental samples</taxon>
    </lineage>
</organism>
<protein>
    <submittedName>
        <fullName evidence="2">Ribosome recycling factor</fullName>
    </submittedName>
</protein>
<feature type="non-terminal residue" evidence="2">
    <location>
        <position position="1"/>
    </location>
</feature>
<dbReference type="AlphaFoldDB" id="A0A6J4L616"/>
<proteinExistence type="predicted"/>